<organism evidence="3 4">
    <name type="scientific">Strigamia maritima</name>
    <name type="common">European centipede</name>
    <name type="synonym">Geophilus maritimus</name>
    <dbReference type="NCBI Taxonomy" id="126957"/>
    <lineage>
        <taxon>Eukaryota</taxon>
        <taxon>Metazoa</taxon>
        <taxon>Ecdysozoa</taxon>
        <taxon>Arthropoda</taxon>
        <taxon>Myriapoda</taxon>
        <taxon>Chilopoda</taxon>
        <taxon>Pleurostigmophora</taxon>
        <taxon>Geophilomorpha</taxon>
        <taxon>Linotaeniidae</taxon>
        <taxon>Strigamia</taxon>
    </lineage>
</organism>
<feature type="region of interest" description="Disordered" evidence="1">
    <location>
        <begin position="267"/>
        <end position="298"/>
    </location>
</feature>
<dbReference type="GO" id="GO:0000712">
    <property type="term" value="P:resolution of meiotic recombination intermediates"/>
    <property type="evidence" value="ECO:0007669"/>
    <property type="project" value="TreeGrafter"/>
</dbReference>
<dbReference type="Pfam" id="PF00651">
    <property type="entry name" value="BTB"/>
    <property type="match status" value="1"/>
</dbReference>
<dbReference type="PANTHER" id="PTHR21541">
    <property type="entry name" value="BTB POZ DOMAIN CONTAINING 12"/>
    <property type="match status" value="1"/>
</dbReference>
<proteinExistence type="predicted"/>
<dbReference type="EnsemblMetazoa" id="SMAR008127-RA">
    <property type="protein sequence ID" value="SMAR008127-PA"/>
    <property type="gene ID" value="SMAR008127"/>
</dbReference>
<dbReference type="AlphaFoldDB" id="T1J3G2"/>
<dbReference type="GO" id="GO:0033557">
    <property type="term" value="C:Slx1-Slx4 complex"/>
    <property type="evidence" value="ECO:0007669"/>
    <property type="project" value="TreeGrafter"/>
</dbReference>
<feature type="region of interest" description="Disordered" evidence="1">
    <location>
        <begin position="590"/>
        <end position="631"/>
    </location>
</feature>
<evidence type="ECO:0000313" key="3">
    <source>
        <dbReference type="EnsemblMetazoa" id="SMAR008127-PA"/>
    </source>
</evidence>
<dbReference type="HOGENOM" id="CLU_371876_0_0_1"/>
<reference evidence="4" key="1">
    <citation type="submission" date="2011-05" db="EMBL/GenBank/DDBJ databases">
        <authorList>
            <person name="Richards S.R."/>
            <person name="Qu J."/>
            <person name="Jiang H."/>
            <person name="Jhangiani S.N."/>
            <person name="Agravi P."/>
            <person name="Goodspeed R."/>
            <person name="Gross S."/>
            <person name="Mandapat C."/>
            <person name="Jackson L."/>
            <person name="Mathew T."/>
            <person name="Pu L."/>
            <person name="Thornton R."/>
            <person name="Saada N."/>
            <person name="Wilczek-Boney K.B."/>
            <person name="Lee S."/>
            <person name="Kovar C."/>
            <person name="Wu Y."/>
            <person name="Scherer S.E."/>
            <person name="Worley K.C."/>
            <person name="Muzny D.M."/>
            <person name="Gibbs R."/>
        </authorList>
    </citation>
    <scope>NUCLEOTIDE SEQUENCE</scope>
    <source>
        <strain evidence="4">Brora</strain>
    </source>
</reference>
<feature type="region of interest" description="Disordered" evidence="1">
    <location>
        <begin position="652"/>
        <end position="678"/>
    </location>
</feature>
<dbReference type="EMBL" id="JH431826">
    <property type="status" value="NOT_ANNOTATED_CDS"/>
    <property type="molecule type" value="Genomic_DNA"/>
</dbReference>
<dbReference type="Gene3D" id="3.30.710.10">
    <property type="entry name" value="Potassium Channel Kv1.1, Chain A"/>
    <property type="match status" value="1"/>
</dbReference>
<feature type="compositionally biased region" description="Basic and acidic residues" evidence="1">
    <location>
        <begin position="526"/>
        <end position="547"/>
    </location>
</feature>
<evidence type="ECO:0000259" key="2">
    <source>
        <dbReference type="Pfam" id="PF00651"/>
    </source>
</evidence>
<dbReference type="PANTHER" id="PTHR21541:SF3">
    <property type="entry name" value="STRUCTURE-SPECIFIC ENDONUCLEASE SUBUNIT SLX4"/>
    <property type="match status" value="1"/>
</dbReference>
<evidence type="ECO:0000256" key="1">
    <source>
        <dbReference type="SAM" id="MobiDB-lite"/>
    </source>
</evidence>
<dbReference type="STRING" id="126957.T1J3G2"/>
<dbReference type="InterPro" id="IPR000210">
    <property type="entry name" value="BTB/POZ_dom"/>
</dbReference>
<accession>T1J3G2</accession>
<dbReference type="Proteomes" id="UP000014500">
    <property type="component" value="Unassembled WGS sequence"/>
</dbReference>
<reference evidence="3" key="2">
    <citation type="submission" date="2015-02" db="UniProtKB">
        <authorList>
            <consortium name="EnsemblMetazoa"/>
        </authorList>
    </citation>
    <scope>IDENTIFICATION</scope>
</reference>
<feature type="compositionally biased region" description="Polar residues" evidence="1">
    <location>
        <begin position="595"/>
        <end position="611"/>
    </location>
</feature>
<feature type="domain" description="BTB" evidence="2">
    <location>
        <begin position="113"/>
        <end position="204"/>
    </location>
</feature>
<keyword evidence="4" id="KW-1185">Reference proteome</keyword>
<dbReference type="SUPFAM" id="SSF54695">
    <property type="entry name" value="POZ domain"/>
    <property type="match status" value="1"/>
</dbReference>
<protein>
    <recommendedName>
        <fullName evidence="2">BTB domain-containing protein</fullName>
    </recommendedName>
</protein>
<sequence length="748" mass="84528">MPMLNINDIMGLKSNIESNRKSIKSPVMWRKASCPDPELDGDFFTFVASKRKTLSEIPGRDATQIPMKNEVQEAEKCLSKEFRHPGFFPKQFSYAQINNIDDLITDFGSMVGNPELSDVTIRTRDECVIPAHRFIFFARCVELYEETEKTPILDWPMVSAEAANLFLFFLYNAQLVSKNENVLKEVQILAERYNVHKLLDRLPKSFEMSAENRLILSPECMSPELLPMSEYENNLSDNDDDCCESPIIYSQFSQKCDGKTEFKSPLPIKLGTSTPKSNVDNTRKPRTSSISTITSDGDNEIESSLTRAVFSNTINEIQRENSDVEPRPLVSSPVIGCFSQKYDSIHCLEEDSFTRFNNSRMNDSQPESLHNLESVPDENIFCKSPIINSKFSMEGDNREDFQSPIKNETSTPISKLVNIRLPRISRLSTINTSDGNNEIESAFTSPIISGSNSKMDDSVIDLEDAPGVIASSPVIASVSQKFIVDANESSVRFQWLREDYSENNITVFDGVPKHNSSRTCYSQSEALHKREREPEGNDTWKDFDDINHNFSLSRSPPKPPDESLSPPYNPLLSDTPILPLAERIKKFRNPEKPISDTQNESSDCRQVTTSKARPVTPKKAISNTHTKPVDCHQATPKKTISETNTRTKKVIRRRKQISSSQPVTSNITPKPNFIDMNTPDIKNQLKKYGIRQLPNKKAIKMLEHIYEGTHPMVTDSEHENSAIDISIKMADNANEDNLSGSQSDHLNE</sequence>
<dbReference type="InterPro" id="IPR011333">
    <property type="entry name" value="SKP1/BTB/POZ_sf"/>
</dbReference>
<feature type="compositionally biased region" description="Polar residues" evidence="1">
    <location>
        <begin position="271"/>
        <end position="280"/>
    </location>
</feature>
<dbReference type="CDD" id="cd22999">
    <property type="entry name" value="SAP_SLX4"/>
    <property type="match status" value="1"/>
</dbReference>
<feature type="region of interest" description="Disordered" evidence="1">
    <location>
        <begin position="523"/>
        <end position="574"/>
    </location>
</feature>
<evidence type="ECO:0000313" key="4">
    <source>
        <dbReference type="Proteomes" id="UP000014500"/>
    </source>
</evidence>
<feature type="compositionally biased region" description="Polar residues" evidence="1">
    <location>
        <begin position="657"/>
        <end position="669"/>
    </location>
</feature>
<name>T1J3G2_STRMM</name>